<dbReference type="Gene3D" id="3.40.50.300">
    <property type="entry name" value="P-loop containing nucleotide triphosphate hydrolases"/>
    <property type="match status" value="1"/>
</dbReference>
<dbReference type="Proteomes" id="UP000289708">
    <property type="component" value="Unassembled WGS sequence"/>
</dbReference>
<proteinExistence type="predicted"/>
<dbReference type="InterPro" id="IPR003593">
    <property type="entry name" value="AAA+_ATPase"/>
</dbReference>
<evidence type="ECO:0000313" key="2">
    <source>
        <dbReference type="EMBL" id="RXF68556.1"/>
    </source>
</evidence>
<dbReference type="OrthoDB" id="856045at2"/>
<feature type="domain" description="AAA+ ATPase" evidence="1">
    <location>
        <begin position="60"/>
        <end position="302"/>
    </location>
</feature>
<dbReference type="AlphaFoldDB" id="A0A4Q0M776"/>
<comment type="caution">
    <text evidence="2">The sequence shown here is derived from an EMBL/GenBank/DDBJ whole genome shotgun (WGS) entry which is preliminary data.</text>
</comment>
<gene>
    <name evidence="2" type="ORF">EK403_19900</name>
</gene>
<evidence type="ECO:0000313" key="3">
    <source>
        <dbReference type="Proteomes" id="UP000289708"/>
    </source>
</evidence>
<organism evidence="2 3">
    <name type="scientific">Hansschlegelia zhihuaiae</name>
    <dbReference type="NCBI Taxonomy" id="405005"/>
    <lineage>
        <taxon>Bacteria</taxon>
        <taxon>Pseudomonadati</taxon>
        <taxon>Pseudomonadota</taxon>
        <taxon>Alphaproteobacteria</taxon>
        <taxon>Hyphomicrobiales</taxon>
        <taxon>Methylopilaceae</taxon>
        <taxon>Hansschlegelia</taxon>
    </lineage>
</organism>
<dbReference type="SUPFAM" id="SSF52540">
    <property type="entry name" value="P-loop containing nucleoside triphosphate hydrolases"/>
    <property type="match status" value="1"/>
</dbReference>
<evidence type="ECO:0000259" key="1">
    <source>
        <dbReference type="SMART" id="SM00382"/>
    </source>
</evidence>
<dbReference type="SMART" id="SM00382">
    <property type="entry name" value="AAA"/>
    <property type="match status" value="1"/>
</dbReference>
<dbReference type="InterPro" id="IPR027417">
    <property type="entry name" value="P-loop_NTPase"/>
</dbReference>
<protein>
    <recommendedName>
        <fullName evidence="1">AAA+ ATPase domain-containing protein</fullName>
    </recommendedName>
</protein>
<reference evidence="2 3" key="1">
    <citation type="submission" date="2018-12" db="EMBL/GenBank/DDBJ databases">
        <title>bacterium Hansschlegelia zhihuaiae S113.</title>
        <authorList>
            <person name="He J."/>
        </authorList>
    </citation>
    <scope>NUCLEOTIDE SEQUENCE [LARGE SCALE GENOMIC DNA]</scope>
    <source>
        <strain evidence="2 3">S 113</strain>
    </source>
</reference>
<accession>A0A4Q0M776</accession>
<keyword evidence="3" id="KW-1185">Reference proteome</keyword>
<name>A0A4Q0M776_9HYPH</name>
<sequence>MVNRAESPIGLRVTLSRRYVRSTDVARDLTDPRALDGYVVTASARSALERLVDGLDAGSTQRAFRITGPYGSGKSSFALLLCRLLTAVDERANEIAKASGLAKGTAFAPHAVIFMSGRRTSFSGDLLAAVREQARMLGMDDIAAGAAKAGTDEDPGLRARSAIDLLDRLSRDTISADGRRTLLLVDEMGRYVEHAAANPRSEDPSVFQQLAERAGGRGGAPLAVIGVLHHRLAEYVAAMGGVIEAEWTRSADRYEEIAFGDSLEQTLHLVAGALEADPSHTRPVRDAARRLFEEAFQHGTLGGDPADVAAIAADLYPLHPAALATLTVAARRLGQNERSIFGFLQTLEPSGFQRFVQKM</sequence>
<dbReference type="RefSeq" id="WP_128779205.1">
    <property type="nucleotide sequence ID" value="NZ_RYFI01000025.1"/>
</dbReference>
<dbReference type="EMBL" id="RYFI01000025">
    <property type="protein sequence ID" value="RXF68556.1"/>
    <property type="molecule type" value="Genomic_DNA"/>
</dbReference>